<dbReference type="InterPro" id="IPR031321">
    <property type="entry name" value="UCP012641"/>
</dbReference>
<dbReference type="AlphaFoldDB" id="A0A512BCY6"/>
<name>A0A512BCY6_9BACT</name>
<protein>
    <recommendedName>
        <fullName evidence="3">Zinc-ribbon domain-containing protein</fullName>
    </recommendedName>
</protein>
<sequence length="242" mass="27596">MQLPLASKAVNAEEGLLFDFMADDETGGENKILTGHDNGVITLNISEADDVEREMTRKGMAEVYRTVLGHFRHEVGHYYWDRLIDNTPFLDECRELFGDDNLDYQEALKVHYKDGPPIGWNTHFISAYASTHPWEDWAETWAHYLHIVDTMETAYSFGLSVHPHVAPTAAHLNTDIKVDPYNQPSFDNIITQWLPLTFAFNSVNRSMGLHDLYPFVIPVAVIDKLKFIHKVCTNAKNSITES</sequence>
<proteinExistence type="predicted"/>
<organism evidence="1 2">
    <name type="scientific">Segetibacter aerophilus</name>
    <dbReference type="NCBI Taxonomy" id="670293"/>
    <lineage>
        <taxon>Bacteria</taxon>
        <taxon>Pseudomonadati</taxon>
        <taxon>Bacteroidota</taxon>
        <taxon>Chitinophagia</taxon>
        <taxon>Chitinophagales</taxon>
        <taxon>Chitinophagaceae</taxon>
        <taxon>Segetibacter</taxon>
    </lineage>
</organism>
<gene>
    <name evidence="1" type="ORF">SAE01_23250</name>
</gene>
<dbReference type="Proteomes" id="UP000321513">
    <property type="component" value="Unassembled WGS sequence"/>
</dbReference>
<dbReference type="EMBL" id="BJYT01000008">
    <property type="protein sequence ID" value="GEO09829.1"/>
    <property type="molecule type" value="Genomic_DNA"/>
</dbReference>
<comment type="caution">
    <text evidence="1">The sequence shown here is derived from an EMBL/GenBank/DDBJ whole genome shotgun (WGS) entry which is preliminary data.</text>
</comment>
<accession>A0A512BCY6</accession>
<dbReference type="Pfam" id="PF15887">
    <property type="entry name" value="Peptidase_Mx"/>
    <property type="match status" value="1"/>
</dbReference>
<keyword evidence="2" id="KW-1185">Reference proteome</keyword>
<dbReference type="Gene3D" id="3.40.390.70">
    <property type="match status" value="1"/>
</dbReference>
<evidence type="ECO:0000313" key="1">
    <source>
        <dbReference type="EMBL" id="GEO09829.1"/>
    </source>
</evidence>
<evidence type="ECO:0008006" key="3">
    <source>
        <dbReference type="Google" id="ProtNLM"/>
    </source>
</evidence>
<evidence type="ECO:0000313" key="2">
    <source>
        <dbReference type="Proteomes" id="UP000321513"/>
    </source>
</evidence>
<reference evidence="1 2" key="1">
    <citation type="submission" date="2019-07" db="EMBL/GenBank/DDBJ databases">
        <title>Whole genome shotgun sequence of Segetibacter aerophilus NBRC 106135.</title>
        <authorList>
            <person name="Hosoyama A."/>
            <person name="Uohara A."/>
            <person name="Ohji S."/>
            <person name="Ichikawa N."/>
        </authorList>
    </citation>
    <scope>NUCLEOTIDE SEQUENCE [LARGE SCALE GENOMIC DNA]</scope>
    <source>
        <strain evidence="1 2">NBRC 106135</strain>
    </source>
</reference>